<accession>A0A2P2LL03</accession>
<dbReference type="AlphaFoldDB" id="A0A2P2LL03"/>
<dbReference type="EMBL" id="GGEC01038166">
    <property type="protein sequence ID" value="MBX18650.1"/>
    <property type="molecule type" value="Transcribed_RNA"/>
</dbReference>
<sequence length="63" mass="7125">MCTSKMLVLLILCALGESHDGAFPSFSPLSFFPVQCAEEVKWSKIYYFGGVMVLAFSWHNRFS</sequence>
<evidence type="ECO:0000256" key="1">
    <source>
        <dbReference type="SAM" id="SignalP"/>
    </source>
</evidence>
<organism evidence="2">
    <name type="scientific">Rhizophora mucronata</name>
    <name type="common">Asiatic mangrove</name>
    <dbReference type="NCBI Taxonomy" id="61149"/>
    <lineage>
        <taxon>Eukaryota</taxon>
        <taxon>Viridiplantae</taxon>
        <taxon>Streptophyta</taxon>
        <taxon>Embryophyta</taxon>
        <taxon>Tracheophyta</taxon>
        <taxon>Spermatophyta</taxon>
        <taxon>Magnoliopsida</taxon>
        <taxon>eudicotyledons</taxon>
        <taxon>Gunneridae</taxon>
        <taxon>Pentapetalae</taxon>
        <taxon>rosids</taxon>
        <taxon>fabids</taxon>
        <taxon>Malpighiales</taxon>
        <taxon>Rhizophoraceae</taxon>
        <taxon>Rhizophora</taxon>
    </lineage>
</organism>
<protein>
    <submittedName>
        <fullName evidence="2">Uncharacterized protein</fullName>
    </submittedName>
</protein>
<evidence type="ECO:0000313" key="2">
    <source>
        <dbReference type="EMBL" id="MBX18650.1"/>
    </source>
</evidence>
<proteinExistence type="predicted"/>
<reference evidence="2" key="1">
    <citation type="submission" date="2018-02" db="EMBL/GenBank/DDBJ databases">
        <title>Rhizophora mucronata_Transcriptome.</title>
        <authorList>
            <person name="Meera S.P."/>
            <person name="Sreeshan A."/>
            <person name="Augustine A."/>
        </authorList>
    </citation>
    <scope>NUCLEOTIDE SEQUENCE</scope>
    <source>
        <tissue evidence="2">Leaf</tissue>
    </source>
</reference>
<name>A0A2P2LL03_RHIMU</name>
<feature type="signal peptide" evidence="1">
    <location>
        <begin position="1"/>
        <end position="18"/>
    </location>
</feature>
<feature type="chain" id="PRO_5015176068" evidence="1">
    <location>
        <begin position="19"/>
        <end position="63"/>
    </location>
</feature>
<keyword evidence="1" id="KW-0732">Signal</keyword>